<dbReference type="Proteomes" id="UP001431209">
    <property type="component" value="Unassembled WGS sequence"/>
</dbReference>
<name>A0AAW2ZR83_9EUKA</name>
<evidence type="ECO:0000313" key="2">
    <source>
        <dbReference type="EMBL" id="KAL0491264.1"/>
    </source>
</evidence>
<accession>A0AAW2ZR83</accession>
<gene>
    <name evidence="2" type="ORF">AKO1_009958</name>
</gene>
<dbReference type="EMBL" id="JAOPGA020001779">
    <property type="protein sequence ID" value="KAL0491264.1"/>
    <property type="molecule type" value="Genomic_DNA"/>
</dbReference>
<dbReference type="AlphaFoldDB" id="A0AAW2ZR83"/>
<evidence type="ECO:0000256" key="1">
    <source>
        <dbReference type="SAM" id="MobiDB-lite"/>
    </source>
</evidence>
<keyword evidence="2" id="KW-0808">Transferase</keyword>
<reference evidence="2 3" key="1">
    <citation type="submission" date="2024-03" db="EMBL/GenBank/DDBJ databases">
        <title>The Acrasis kona genome and developmental transcriptomes reveal deep origins of eukaryotic multicellular pathways.</title>
        <authorList>
            <person name="Sheikh S."/>
            <person name="Fu C.-J."/>
            <person name="Brown M.W."/>
            <person name="Baldauf S.L."/>
        </authorList>
    </citation>
    <scope>NUCLEOTIDE SEQUENCE [LARGE SCALE GENOMIC DNA]</scope>
    <source>
        <strain evidence="2 3">ATCC MYA-3509</strain>
    </source>
</reference>
<comment type="caution">
    <text evidence="2">The sequence shown here is derived from an EMBL/GenBank/DDBJ whole genome shotgun (WGS) entry which is preliminary data.</text>
</comment>
<organism evidence="2 3">
    <name type="scientific">Acrasis kona</name>
    <dbReference type="NCBI Taxonomy" id="1008807"/>
    <lineage>
        <taxon>Eukaryota</taxon>
        <taxon>Discoba</taxon>
        <taxon>Heterolobosea</taxon>
        <taxon>Tetramitia</taxon>
        <taxon>Eutetramitia</taxon>
        <taxon>Acrasidae</taxon>
        <taxon>Acrasis</taxon>
    </lineage>
</organism>
<dbReference type="GO" id="GO:0016301">
    <property type="term" value="F:kinase activity"/>
    <property type="evidence" value="ECO:0007669"/>
    <property type="project" value="UniProtKB-KW"/>
</dbReference>
<feature type="region of interest" description="Disordered" evidence="1">
    <location>
        <begin position="158"/>
        <end position="182"/>
    </location>
</feature>
<keyword evidence="2" id="KW-0418">Kinase</keyword>
<proteinExistence type="predicted"/>
<evidence type="ECO:0000313" key="3">
    <source>
        <dbReference type="Proteomes" id="UP001431209"/>
    </source>
</evidence>
<protein>
    <submittedName>
        <fullName evidence="2">Acetate kinase</fullName>
    </submittedName>
</protein>
<keyword evidence="3" id="KW-1185">Reference proteome</keyword>
<sequence length="281" mass="32372">MRTACPEHYVSKRKCKPGYCETRDAYGDMEMMTQDDYSVIEAIFKESKPCIRTRIKEEAKRVFQMYAPDAKQALKEFYRSLVSLNVNIHPRNVSYRIPRRPKPYKQTTTIENPKTRISGPRIASPELISSEECNIRTPEPTISVMSPEPSIDLNASEYTSPRTSEPMGGGEPNIRTPEPTISLKTPEPMMMEDYVSTRAPVSSISLSFSQETRDKYDVDDPKQQDIFQAKDYTDQEILNESFECDIIEGYEEFTPLEHSIAAFMIWNYDCFSKSVLLNQTY</sequence>